<dbReference type="KEGG" id="pbar:105428926"/>
<keyword evidence="2" id="KW-0812">Transmembrane</keyword>
<feature type="transmembrane region" description="Helical" evidence="2">
    <location>
        <begin position="101"/>
        <end position="120"/>
    </location>
</feature>
<feature type="transmembrane region" description="Helical" evidence="2">
    <location>
        <begin position="16"/>
        <end position="33"/>
    </location>
</feature>
<protein>
    <submittedName>
        <fullName evidence="4">Uncharacterized protein LOC105428926</fullName>
    </submittedName>
</protein>
<evidence type="ECO:0000313" key="4">
    <source>
        <dbReference type="RefSeq" id="XP_011639838.2"/>
    </source>
</evidence>
<dbReference type="GeneID" id="105428926"/>
<name>A0A6I9WFN8_9HYME</name>
<dbReference type="AlphaFoldDB" id="A0A6I9WFN8"/>
<feature type="region of interest" description="Disordered" evidence="1">
    <location>
        <begin position="209"/>
        <end position="237"/>
    </location>
</feature>
<keyword evidence="3" id="KW-1185">Reference proteome</keyword>
<evidence type="ECO:0000256" key="2">
    <source>
        <dbReference type="SAM" id="Phobius"/>
    </source>
</evidence>
<gene>
    <name evidence="4" type="primary">LOC105428926</name>
</gene>
<proteinExistence type="predicted"/>
<keyword evidence="2" id="KW-1133">Transmembrane helix</keyword>
<organism evidence="3 4">
    <name type="scientific">Pogonomyrmex barbatus</name>
    <name type="common">red harvester ant</name>
    <dbReference type="NCBI Taxonomy" id="144034"/>
    <lineage>
        <taxon>Eukaryota</taxon>
        <taxon>Metazoa</taxon>
        <taxon>Ecdysozoa</taxon>
        <taxon>Arthropoda</taxon>
        <taxon>Hexapoda</taxon>
        <taxon>Insecta</taxon>
        <taxon>Pterygota</taxon>
        <taxon>Neoptera</taxon>
        <taxon>Endopterygota</taxon>
        <taxon>Hymenoptera</taxon>
        <taxon>Apocrita</taxon>
        <taxon>Aculeata</taxon>
        <taxon>Formicoidea</taxon>
        <taxon>Formicidae</taxon>
        <taxon>Myrmicinae</taxon>
        <taxon>Pogonomyrmex</taxon>
    </lineage>
</organism>
<reference evidence="4" key="1">
    <citation type="submission" date="2025-08" db="UniProtKB">
        <authorList>
            <consortium name="RefSeq"/>
        </authorList>
    </citation>
    <scope>IDENTIFICATION</scope>
</reference>
<keyword evidence="2" id="KW-0472">Membrane</keyword>
<evidence type="ECO:0000256" key="1">
    <source>
        <dbReference type="SAM" id="MobiDB-lite"/>
    </source>
</evidence>
<evidence type="ECO:0000313" key="3">
    <source>
        <dbReference type="Proteomes" id="UP000504615"/>
    </source>
</evidence>
<feature type="compositionally biased region" description="Basic and acidic residues" evidence="1">
    <location>
        <begin position="215"/>
        <end position="237"/>
    </location>
</feature>
<dbReference type="RefSeq" id="XP_011639838.2">
    <property type="nucleotide sequence ID" value="XM_011641536.2"/>
</dbReference>
<dbReference type="OrthoDB" id="7607349at2759"/>
<dbReference type="Proteomes" id="UP000504615">
    <property type="component" value="Unplaced"/>
</dbReference>
<accession>A0A6I9WFN8</accession>
<sequence length="412" mass="46563">MKAYAVSPHFRSDHDAVTMGSLIIVLMAFAVYCNEVYCDTLPINVTKPEATVLLERNNSHAIEKGIFWKNLSLSKHKPTEIEESRGLDSASSETNKRKSRFLNSLAFLTGLSFGGLATAASSTMKNIAKLPQASFSINLGSPKTSPYFAAYYSHYPYPSLLPYPFFYPGSFGIGPTVDNPTKPQTTSQNDLTPQVINLFDNKPIDLAESNEDYTDAEKSDASNGADDRTRLRTEADRNAEEKDMIRGCKGGQRKHNVLRGTAREREYLQLNTNDLRATLDFRVANQTVIDNATTTTSPPNNTQTPNMTHHHYYYHHHHHKEHPHYSGYYGGYPQNIHHIELTTDSYSQISYNIPYEQPTNFHHDDKYNIYPGFNPPLSVPFSPVQTNEYTDFNRLYPSGYQLPNISDGFRPV</sequence>